<protein>
    <submittedName>
        <fullName evidence="1">Uncharacterized protein</fullName>
    </submittedName>
</protein>
<evidence type="ECO:0000313" key="1">
    <source>
        <dbReference type="EMBL" id="OXG10655.1"/>
    </source>
</evidence>
<organism evidence="1 2">
    <name type="scientific">Cryptococcus neoformans Tu259-1</name>
    <dbReference type="NCBI Taxonomy" id="1230072"/>
    <lineage>
        <taxon>Eukaryota</taxon>
        <taxon>Fungi</taxon>
        <taxon>Dikarya</taxon>
        <taxon>Basidiomycota</taxon>
        <taxon>Agaricomycotina</taxon>
        <taxon>Tremellomycetes</taxon>
        <taxon>Tremellales</taxon>
        <taxon>Cryptococcaceae</taxon>
        <taxon>Cryptococcus</taxon>
        <taxon>Cryptococcus neoformans species complex</taxon>
    </lineage>
</organism>
<dbReference type="Proteomes" id="UP000199727">
    <property type="component" value="Unassembled WGS sequence"/>
</dbReference>
<reference evidence="1 2" key="1">
    <citation type="submission" date="2017-06" db="EMBL/GenBank/DDBJ databases">
        <title>Global population genomics of the pathogenic fungus Cryptococcus neoformans var. grubii.</title>
        <authorList>
            <person name="Cuomo C."/>
            <person name="Litvintseva A."/>
            <person name="Chen Y."/>
            <person name="Young S."/>
            <person name="Zeng Q."/>
            <person name="Chapman S."/>
            <person name="Gujja S."/>
            <person name="Saif S."/>
            <person name="Birren B."/>
        </authorList>
    </citation>
    <scope>NUCLEOTIDE SEQUENCE [LARGE SCALE GENOMIC DNA]</scope>
    <source>
        <strain evidence="1 2">Tu259-1</strain>
    </source>
</reference>
<sequence>MSQHVRTLFIHHNIKITIETITNYHRNAFSANTSILMAIASYRHLTLIILIHIRIRTQPALNRTWFPTQRLLPGILSLLHQPITNRSFLLRPIVHLCLNNLHFAQKRNQKLRVQMLLQREMSTPLLENEVVRASTHSLSFRLT</sequence>
<name>A0A854Q537_CRYNE</name>
<dbReference type="EMBL" id="AMKT01000101">
    <property type="protein sequence ID" value="OXG10655.1"/>
    <property type="molecule type" value="Genomic_DNA"/>
</dbReference>
<comment type="caution">
    <text evidence="1">The sequence shown here is derived from an EMBL/GenBank/DDBJ whole genome shotgun (WGS) entry which is preliminary data.</text>
</comment>
<gene>
    <name evidence="1" type="ORF">C361_06687</name>
</gene>
<evidence type="ECO:0000313" key="2">
    <source>
        <dbReference type="Proteomes" id="UP000199727"/>
    </source>
</evidence>
<proteinExistence type="predicted"/>
<accession>A0A854Q537</accession>
<dbReference type="AlphaFoldDB" id="A0A854Q537"/>